<sequence>MRTHQLTTLPSGLRVVSESMPGVRSTAVGVWVGVGSRDEAPRVSGLSHFIEHLLFRGSERHTALEIAQIFDRFGAELNAATSREHTSVYARVIDSQLADALGVVGSMVRAPTWADLEQEREVVLEEIAMYEDAPDDLVHDLIGQAVFPGQGLGRPIVGTSEVLEAITEADVRAHHAAWYVPCNIVVAAAGSVDHERLV</sequence>
<dbReference type="InterPro" id="IPR011765">
    <property type="entry name" value="Pept_M16_N"/>
</dbReference>
<dbReference type="GO" id="GO:0006508">
    <property type="term" value="P:proteolysis"/>
    <property type="evidence" value="ECO:0007669"/>
    <property type="project" value="InterPro"/>
</dbReference>
<reference evidence="3" key="1">
    <citation type="submission" date="2020-02" db="EMBL/GenBank/DDBJ databases">
        <authorList>
            <person name="Meier V. D."/>
        </authorList>
    </citation>
    <scope>NUCLEOTIDE SEQUENCE</scope>
    <source>
        <strain evidence="3">AVDCRST_MAG79</strain>
    </source>
</reference>
<dbReference type="InterPro" id="IPR050361">
    <property type="entry name" value="MPP/UQCRC_Complex"/>
</dbReference>
<dbReference type="InterPro" id="IPR011249">
    <property type="entry name" value="Metalloenz_LuxS/M16"/>
</dbReference>
<organism evidence="3">
    <name type="scientific">uncultured Thermoleophilia bacterium</name>
    <dbReference type="NCBI Taxonomy" id="1497501"/>
    <lineage>
        <taxon>Bacteria</taxon>
        <taxon>Bacillati</taxon>
        <taxon>Actinomycetota</taxon>
        <taxon>Thermoleophilia</taxon>
        <taxon>environmental samples</taxon>
    </lineage>
</organism>
<dbReference type="SUPFAM" id="SSF63411">
    <property type="entry name" value="LuxS/MPP-like metallohydrolase"/>
    <property type="match status" value="1"/>
</dbReference>
<name>A0A6J4TL61_9ACTN</name>
<dbReference type="PROSITE" id="PS00143">
    <property type="entry name" value="INSULINASE"/>
    <property type="match status" value="1"/>
</dbReference>
<evidence type="ECO:0000313" key="3">
    <source>
        <dbReference type="EMBL" id="CAA9525240.1"/>
    </source>
</evidence>
<gene>
    <name evidence="3" type="ORF">AVDCRST_MAG79-468</name>
</gene>
<dbReference type="AlphaFoldDB" id="A0A6J4TL61"/>
<evidence type="ECO:0000259" key="2">
    <source>
        <dbReference type="Pfam" id="PF00675"/>
    </source>
</evidence>
<proteinExistence type="inferred from homology"/>
<dbReference type="Pfam" id="PF00675">
    <property type="entry name" value="Peptidase_M16"/>
    <property type="match status" value="1"/>
</dbReference>
<dbReference type="PANTHER" id="PTHR11851:SF49">
    <property type="entry name" value="MITOCHONDRIAL-PROCESSING PEPTIDASE SUBUNIT ALPHA"/>
    <property type="match status" value="1"/>
</dbReference>
<feature type="domain" description="Peptidase M16 N-terminal" evidence="2">
    <location>
        <begin position="14"/>
        <end position="159"/>
    </location>
</feature>
<dbReference type="Gene3D" id="3.30.830.10">
    <property type="entry name" value="Metalloenzyme, LuxS/M16 peptidase-like"/>
    <property type="match status" value="1"/>
</dbReference>
<dbReference type="GO" id="GO:0046872">
    <property type="term" value="F:metal ion binding"/>
    <property type="evidence" value="ECO:0007669"/>
    <property type="project" value="InterPro"/>
</dbReference>
<dbReference type="InterPro" id="IPR001431">
    <property type="entry name" value="Pept_M16_Zn_BS"/>
</dbReference>
<evidence type="ECO:0000256" key="1">
    <source>
        <dbReference type="ARBA" id="ARBA00007261"/>
    </source>
</evidence>
<accession>A0A6J4TL61</accession>
<protein>
    <submittedName>
        <fullName evidence="3">FIG007959: peptidase, M16 family</fullName>
    </submittedName>
</protein>
<dbReference type="PANTHER" id="PTHR11851">
    <property type="entry name" value="METALLOPROTEASE"/>
    <property type="match status" value="1"/>
</dbReference>
<dbReference type="GO" id="GO:0004222">
    <property type="term" value="F:metalloendopeptidase activity"/>
    <property type="evidence" value="ECO:0007669"/>
    <property type="project" value="InterPro"/>
</dbReference>
<comment type="similarity">
    <text evidence="1">Belongs to the peptidase M16 family.</text>
</comment>
<dbReference type="EMBL" id="CADCWC010000087">
    <property type="protein sequence ID" value="CAA9525240.1"/>
    <property type="molecule type" value="Genomic_DNA"/>
</dbReference>